<proteinExistence type="inferred from homology"/>
<dbReference type="PANTHER" id="PTHR35983">
    <property type="entry name" value="UPF0166 PROTEIN TM_0021"/>
    <property type="match status" value="1"/>
</dbReference>
<dbReference type="Pfam" id="PF02641">
    <property type="entry name" value="DUF190"/>
    <property type="match status" value="1"/>
</dbReference>
<dbReference type="InterPro" id="IPR015867">
    <property type="entry name" value="N-reg_PII/ATP_PRibTrfase_C"/>
</dbReference>
<organism evidence="2 3">
    <name type="scientific">Thermocrispum agreste</name>
    <dbReference type="NCBI Taxonomy" id="37925"/>
    <lineage>
        <taxon>Bacteria</taxon>
        <taxon>Bacillati</taxon>
        <taxon>Actinomycetota</taxon>
        <taxon>Actinomycetes</taxon>
        <taxon>Pseudonocardiales</taxon>
        <taxon>Pseudonocardiaceae</taxon>
        <taxon>Thermocrispum</taxon>
    </lineage>
</organism>
<dbReference type="Proteomes" id="UP000249324">
    <property type="component" value="Unassembled WGS sequence"/>
</dbReference>
<protein>
    <submittedName>
        <fullName evidence="2">DUF190 domain-containing protein</fullName>
    </submittedName>
</protein>
<dbReference type="InterPro" id="IPR003793">
    <property type="entry name" value="UPF0166"/>
</dbReference>
<evidence type="ECO:0000256" key="1">
    <source>
        <dbReference type="ARBA" id="ARBA00010554"/>
    </source>
</evidence>
<gene>
    <name evidence="2" type="ORF">DIU77_011760</name>
</gene>
<dbReference type="Gene3D" id="3.30.70.120">
    <property type="match status" value="1"/>
</dbReference>
<evidence type="ECO:0000313" key="3">
    <source>
        <dbReference type="Proteomes" id="UP000249324"/>
    </source>
</evidence>
<reference evidence="2 3" key="1">
    <citation type="journal article" date="2021" name="BMC Genomics">
        <title>Genome-resolved metagenome and metatranscriptome analyses of thermophilic composting reveal key bacterial players and their metabolic interactions.</title>
        <authorList>
            <person name="Braga L.P.P."/>
            <person name="Pereira R.V."/>
            <person name="Martins L.F."/>
            <person name="Moura L.M.S."/>
            <person name="Sanchez F.B."/>
            <person name="Patane J.S.L."/>
            <person name="da Silva A.M."/>
            <person name="Setubal J.C."/>
        </authorList>
    </citation>
    <scope>NUCLEOTIDE SEQUENCE [LARGE SCALE GENOMIC DNA]</scope>
    <source>
        <strain evidence="2">ZC4RG45</strain>
    </source>
</reference>
<comment type="similarity">
    <text evidence="1">Belongs to the UPF0166 family.</text>
</comment>
<dbReference type="SUPFAM" id="SSF54913">
    <property type="entry name" value="GlnB-like"/>
    <property type="match status" value="1"/>
</dbReference>
<dbReference type="PANTHER" id="PTHR35983:SF1">
    <property type="entry name" value="UPF0166 PROTEIN TM_0021"/>
    <property type="match status" value="1"/>
</dbReference>
<dbReference type="InterPro" id="IPR011322">
    <property type="entry name" value="N-reg_PII-like_a/b"/>
</dbReference>
<name>A0ABD6FGA4_9PSEU</name>
<comment type="caution">
    <text evidence="2">The sequence shown here is derived from an EMBL/GenBank/DDBJ whole genome shotgun (WGS) entry which is preliminary data.</text>
</comment>
<evidence type="ECO:0000313" key="2">
    <source>
        <dbReference type="EMBL" id="MFO7192908.1"/>
    </source>
</evidence>
<dbReference type="EMBL" id="QGUI02000143">
    <property type="protein sequence ID" value="MFO7192908.1"/>
    <property type="molecule type" value="Genomic_DNA"/>
</dbReference>
<dbReference type="AlphaFoldDB" id="A0ABD6FGA4"/>
<sequence length="69" mass="7649">MQLTGPALRLAIFIGENDTWDDEPLHHEIVRRAREAGLGDATVLQGRDGYGTHSPLRTDRILDVTEALP</sequence>
<accession>A0ABD6FGA4</accession>